<dbReference type="KEGG" id="gtt:GUITHDRAFT_119081"/>
<dbReference type="GeneID" id="17291486"/>
<dbReference type="PaxDb" id="55529-EKX34771"/>
<keyword evidence="1" id="KW-0472">Membrane</keyword>
<keyword evidence="4" id="KW-1185">Reference proteome</keyword>
<proteinExistence type="predicted"/>
<dbReference type="EnsemblProtists" id="EKX34771">
    <property type="protein sequence ID" value="EKX34771"/>
    <property type="gene ID" value="GUITHDRAFT_119081"/>
</dbReference>
<evidence type="ECO:0000313" key="3">
    <source>
        <dbReference type="EnsemblProtists" id="EKX34771"/>
    </source>
</evidence>
<feature type="transmembrane region" description="Helical" evidence="1">
    <location>
        <begin position="77"/>
        <end position="94"/>
    </location>
</feature>
<reference evidence="4" key="2">
    <citation type="submission" date="2012-11" db="EMBL/GenBank/DDBJ databases">
        <authorList>
            <person name="Kuo A."/>
            <person name="Curtis B.A."/>
            <person name="Tanifuji G."/>
            <person name="Burki F."/>
            <person name="Gruber A."/>
            <person name="Irimia M."/>
            <person name="Maruyama S."/>
            <person name="Arias M.C."/>
            <person name="Ball S.G."/>
            <person name="Gile G.H."/>
            <person name="Hirakawa Y."/>
            <person name="Hopkins J.F."/>
            <person name="Rensing S.A."/>
            <person name="Schmutz J."/>
            <person name="Symeonidi A."/>
            <person name="Elias M."/>
            <person name="Eveleigh R.J."/>
            <person name="Herman E.K."/>
            <person name="Klute M.J."/>
            <person name="Nakayama T."/>
            <person name="Obornik M."/>
            <person name="Reyes-Prieto A."/>
            <person name="Armbrust E.V."/>
            <person name="Aves S.J."/>
            <person name="Beiko R.G."/>
            <person name="Coutinho P."/>
            <person name="Dacks J.B."/>
            <person name="Durnford D.G."/>
            <person name="Fast N.M."/>
            <person name="Green B.R."/>
            <person name="Grisdale C."/>
            <person name="Hempe F."/>
            <person name="Henrissat B."/>
            <person name="Hoppner M.P."/>
            <person name="Ishida K.-I."/>
            <person name="Kim E."/>
            <person name="Koreny L."/>
            <person name="Kroth P.G."/>
            <person name="Liu Y."/>
            <person name="Malik S.-B."/>
            <person name="Maier U.G."/>
            <person name="McRose D."/>
            <person name="Mock T."/>
            <person name="Neilson J.A."/>
            <person name="Onodera N.T."/>
            <person name="Poole A.M."/>
            <person name="Pritham E.J."/>
            <person name="Richards T.A."/>
            <person name="Rocap G."/>
            <person name="Roy S.W."/>
            <person name="Sarai C."/>
            <person name="Schaack S."/>
            <person name="Shirato S."/>
            <person name="Slamovits C.H."/>
            <person name="Spencer D.F."/>
            <person name="Suzuki S."/>
            <person name="Worden A.Z."/>
            <person name="Zauner S."/>
            <person name="Barry K."/>
            <person name="Bell C."/>
            <person name="Bharti A.K."/>
            <person name="Crow J.A."/>
            <person name="Grimwood J."/>
            <person name="Kramer R."/>
            <person name="Lindquist E."/>
            <person name="Lucas S."/>
            <person name="Salamov A."/>
            <person name="McFadden G.I."/>
            <person name="Lane C.E."/>
            <person name="Keeling P.J."/>
            <person name="Gray M.W."/>
            <person name="Grigoriev I.V."/>
            <person name="Archibald J.M."/>
        </authorList>
    </citation>
    <scope>NUCLEOTIDE SEQUENCE</scope>
    <source>
        <strain evidence="4">CCMP2712</strain>
    </source>
</reference>
<reference evidence="2 4" key="1">
    <citation type="journal article" date="2012" name="Nature">
        <title>Algal genomes reveal evolutionary mosaicism and the fate of nucleomorphs.</title>
        <authorList>
            <consortium name="DOE Joint Genome Institute"/>
            <person name="Curtis B.A."/>
            <person name="Tanifuji G."/>
            <person name="Burki F."/>
            <person name="Gruber A."/>
            <person name="Irimia M."/>
            <person name="Maruyama S."/>
            <person name="Arias M.C."/>
            <person name="Ball S.G."/>
            <person name="Gile G.H."/>
            <person name="Hirakawa Y."/>
            <person name="Hopkins J.F."/>
            <person name="Kuo A."/>
            <person name="Rensing S.A."/>
            <person name="Schmutz J."/>
            <person name="Symeonidi A."/>
            <person name="Elias M."/>
            <person name="Eveleigh R.J."/>
            <person name="Herman E.K."/>
            <person name="Klute M.J."/>
            <person name="Nakayama T."/>
            <person name="Obornik M."/>
            <person name="Reyes-Prieto A."/>
            <person name="Armbrust E.V."/>
            <person name="Aves S.J."/>
            <person name="Beiko R.G."/>
            <person name="Coutinho P."/>
            <person name="Dacks J.B."/>
            <person name="Durnford D.G."/>
            <person name="Fast N.M."/>
            <person name="Green B.R."/>
            <person name="Grisdale C.J."/>
            <person name="Hempel F."/>
            <person name="Henrissat B."/>
            <person name="Hoppner M.P."/>
            <person name="Ishida K."/>
            <person name="Kim E."/>
            <person name="Koreny L."/>
            <person name="Kroth P.G."/>
            <person name="Liu Y."/>
            <person name="Malik S.B."/>
            <person name="Maier U.G."/>
            <person name="McRose D."/>
            <person name="Mock T."/>
            <person name="Neilson J.A."/>
            <person name="Onodera N.T."/>
            <person name="Poole A.M."/>
            <person name="Pritham E.J."/>
            <person name="Richards T.A."/>
            <person name="Rocap G."/>
            <person name="Roy S.W."/>
            <person name="Sarai C."/>
            <person name="Schaack S."/>
            <person name="Shirato S."/>
            <person name="Slamovits C.H."/>
            <person name="Spencer D.F."/>
            <person name="Suzuki S."/>
            <person name="Worden A.Z."/>
            <person name="Zauner S."/>
            <person name="Barry K."/>
            <person name="Bell C."/>
            <person name="Bharti A.K."/>
            <person name="Crow J.A."/>
            <person name="Grimwood J."/>
            <person name="Kramer R."/>
            <person name="Lindquist E."/>
            <person name="Lucas S."/>
            <person name="Salamov A."/>
            <person name="McFadden G.I."/>
            <person name="Lane C.E."/>
            <person name="Keeling P.J."/>
            <person name="Gray M.W."/>
            <person name="Grigoriev I.V."/>
            <person name="Archibald J.M."/>
        </authorList>
    </citation>
    <scope>NUCLEOTIDE SEQUENCE</scope>
    <source>
        <strain evidence="2 4">CCMP2712</strain>
    </source>
</reference>
<dbReference type="EMBL" id="JH993103">
    <property type="protein sequence ID" value="EKX34771.1"/>
    <property type="molecule type" value="Genomic_DNA"/>
</dbReference>
<gene>
    <name evidence="2" type="ORF">GUITHDRAFT_119081</name>
</gene>
<dbReference type="AlphaFoldDB" id="L1IEV8"/>
<name>L1IEV8_GUITC</name>
<keyword evidence="1" id="KW-1133">Transmembrane helix</keyword>
<dbReference type="RefSeq" id="XP_005821751.1">
    <property type="nucleotide sequence ID" value="XM_005821694.1"/>
</dbReference>
<accession>L1IEV8</accession>
<dbReference type="HOGENOM" id="CLU_1963772_0_0_1"/>
<sequence length="128" mass="13923">MGSAKAVGGIIDTTTSSSSTSTSSSSTTMTTTVVVGVVLVIVVIVIVIAIAIVIVIVNDDVAIVATTDNNKEENVRFSYTQLLIPWFVWTYVYCKSVKNLVPTSFPSIFLFVSLEFRIRELYSEDTLC</sequence>
<reference evidence="3" key="3">
    <citation type="submission" date="2016-03" db="UniProtKB">
        <authorList>
            <consortium name="EnsemblProtists"/>
        </authorList>
    </citation>
    <scope>IDENTIFICATION</scope>
</reference>
<evidence type="ECO:0000313" key="4">
    <source>
        <dbReference type="Proteomes" id="UP000011087"/>
    </source>
</evidence>
<dbReference type="Proteomes" id="UP000011087">
    <property type="component" value="Unassembled WGS sequence"/>
</dbReference>
<keyword evidence="1" id="KW-0812">Transmembrane</keyword>
<protein>
    <submittedName>
        <fullName evidence="2 3">Uncharacterized protein</fullName>
    </submittedName>
</protein>
<feature type="transmembrane region" description="Helical" evidence="1">
    <location>
        <begin position="33"/>
        <end position="57"/>
    </location>
</feature>
<evidence type="ECO:0000313" key="2">
    <source>
        <dbReference type="EMBL" id="EKX34771.1"/>
    </source>
</evidence>
<evidence type="ECO:0000256" key="1">
    <source>
        <dbReference type="SAM" id="Phobius"/>
    </source>
</evidence>
<organism evidence="2">
    <name type="scientific">Guillardia theta (strain CCMP2712)</name>
    <name type="common">Cryptophyte</name>
    <dbReference type="NCBI Taxonomy" id="905079"/>
    <lineage>
        <taxon>Eukaryota</taxon>
        <taxon>Cryptophyceae</taxon>
        <taxon>Pyrenomonadales</taxon>
        <taxon>Geminigeraceae</taxon>
        <taxon>Guillardia</taxon>
    </lineage>
</organism>